<dbReference type="SUPFAM" id="SSF57667">
    <property type="entry name" value="beta-beta-alpha zinc fingers"/>
    <property type="match status" value="1"/>
</dbReference>
<dbReference type="InterPro" id="IPR050717">
    <property type="entry name" value="C2H2-ZF_Transcription_Reg"/>
</dbReference>
<dbReference type="GO" id="GO:0005634">
    <property type="term" value="C:nucleus"/>
    <property type="evidence" value="ECO:0007669"/>
    <property type="project" value="UniProtKB-SubCell"/>
</dbReference>
<evidence type="ECO:0000256" key="5">
    <source>
        <dbReference type="ARBA" id="ARBA00022833"/>
    </source>
</evidence>
<keyword evidence="9" id="KW-0539">Nucleus</keyword>
<evidence type="ECO:0000256" key="10">
    <source>
        <dbReference type="PROSITE-ProRule" id="PRU00042"/>
    </source>
</evidence>
<evidence type="ECO:0000313" key="13">
    <source>
        <dbReference type="EMBL" id="GBP24193.1"/>
    </source>
</evidence>
<protein>
    <submittedName>
        <fullName evidence="13">Zinc finger protein 394</fullName>
    </submittedName>
</protein>
<evidence type="ECO:0000256" key="3">
    <source>
        <dbReference type="ARBA" id="ARBA00022737"/>
    </source>
</evidence>
<evidence type="ECO:0000256" key="1">
    <source>
        <dbReference type="ARBA" id="ARBA00004123"/>
    </source>
</evidence>
<keyword evidence="7" id="KW-0238">DNA-binding</keyword>
<dbReference type="GO" id="GO:0048619">
    <property type="term" value="P:embryonic hindgut morphogenesis"/>
    <property type="evidence" value="ECO:0007669"/>
    <property type="project" value="TreeGrafter"/>
</dbReference>
<evidence type="ECO:0000256" key="8">
    <source>
        <dbReference type="ARBA" id="ARBA00023163"/>
    </source>
</evidence>
<dbReference type="PROSITE" id="PS00028">
    <property type="entry name" value="ZINC_FINGER_C2H2_1"/>
    <property type="match status" value="1"/>
</dbReference>
<accession>A0A4C1UCH4</accession>
<dbReference type="FunFam" id="3.30.160.60:FF:000322">
    <property type="entry name" value="GDNF-inducible zinc finger protein 1"/>
    <property type="match status" value="1"/>
</dbReference>
<dbReference type="EMBL" id="BGZK01000158">
    <property type="protein sequence ID" value="GBP24193.1"/>
    <property type="molecule type" value="Genomic_DNA"/>
</dbReference>
<dbReference type="Gene3D" id="3.30.160.60">
    <property type="entry name" value="Classic Zinc Finger"/>
    <property type="match status" value="2"/>
</dbReference>
<dbReference type="OrthoDB" id="427030at2759"/>
<evidence type="ECO:0000256" key="6">
    <source>
        <dbReference type="ARBA" id="ARBA00023015"/>
    </source>
</evidence>
<feature type="domain" description="C2H2-type" evidence="12">
    <location>
        <begin position="241"/>
        <end position="258"/>
    </location>
</feature>
<evidence type="ECO:0000256" key="4">
    <source>
        <dbReference type="ARBA" id="ARBA00022771"/>
    </source>
</evidence>
<dbReference type="GO" id="GO:0000977">
    <property type="term" value="F:RNA polymerase II transcription regulatory region sequence-specific DNA binding"/>
    <property type="evidence" value="ECO:0007669"/>
    <property type="project" value="TreeGrafter"/>
</dbReference>
<feature type="region of interest" description="Disordered" evidence="11">
    <location>
        <begin position="21"/>
        <end position="125"/>
    </location>
</feature>
<dbReference type="STRING" id="151549.A0A4C1UCH4"/>
<feature type="compositionally biased region" description="Low complexity" evidence="11">
    <location>
        <begin position="70"/>
        <end position="96"/>
    </location>
</feature>
<feature type="compositionally biased region" description="Low complexity" evidence="11">
    <location>
        <begin position="106"/>
        <end position="123"/>
    </location>
</feature>
<keyword evidence="8" id="KW-0804">Transcription</keyword>
<feature type="domain" description="C2H2-type" evidence="12">
    <location>
        <begin position="213"/>
        <end position="240"/>
    </location>
</feature>
<reference evidence="13 14" key="1">
    <citation type="journal article" date="2019" name="Commun. Biol.">
        <title>The bagworm genome reveals a unique fibroin gene that provides high tensile strength.</title>
        <authorList>
            <person name="Kono N."/>
            <person name="Nakamura H."/>
            <person name="Ohtoshi R."/>
            <person name="Tomita M."/>
            <person name="Numata K."/>
            <person name="Arakawa K."/>
        </authorList>
    </citation>
    <scope>NUCLEOTIDE SEQUENCE [LARGE SCALE GENOMIC DNA]</scope>
</reference>
<keyword evidence="6" id="KW-0805">Transcription regulation</keyword>
<dbReference type="Pfam" id="PF00096">
    <property type="entry name" value="zf-C2H2"/>
    <property type="match status" value="2"/>
</dbReference>
<dbReference type="AlphaFoldDB" id="A0A4C1UCH4"/>
<dbReference type="GO" id="GO:0008270">
    <property type="term" value="F:zinc ion binding"/>
    <property type="evidence" value="ECO:0007669"/>
    <property type="project" value="UniProtKB-KW"/>
</dbReference>
<dbReference type="FunFam" id="3.30.160.60:FF:001955">
    <property type="entry name" value="Jim, isoform G"/>
    <property type="match status" value="1"/>
</dbReference>
<keyword evidence="14" id="KW-1185">Reference proteome</keyword>
<dbReference type="GO" id="GO:0000981">
    <property type="term" value="F:DNA-binding transcription factor activity, RNA polymerase II-specific"/>
    <property type="evidence" value="ECO:0007669"/>
    <property type="project" value="TreeGrafter"/>
</dbReference>
<gene>
    <name evidence="13" type="primary">ZNF394</name>
    <name evidence="13" type="ORF">EVAR_10420_1</name>
</gene>
<keyword evidence="3" id="KW-0677">Repeat</keyword>
<evidence type="ECO:0000256" key="11">
    <source>
        <dbReference type="SAM" id="MobiDB-lite"/>
    </source>
</evidence>
<dbReference type="GO" id="GO:0009880">
    <property type="term" value="P:embryonic pattern specification"/>
    <property type="evidence" value="ECO:0007669"/>
    <property type="project" value="TreeGrafter"/>
</dbReference>
<keyword evidence="2" id="KW-0479">Metal-binding</keyword>
<dbReference type="PROSITE" id="PS50157">
    <property type="entry name" value="ZINC_FINGER_C2H2_2"/>
    <property type="match status" value="2"/>
</dbReference>
<evidence type="ECO:0000313" key="14">
    <source>
        <dbReference type="Proteomes" id="UP000299102"/>
    </source>
</evidence>
<dbReference type="PANTHER" id="PTHR14196">
    <property type="entry name" value="ODD-SKIPPED - RELATED"/>
    <property type="match status" value="1"/>
</dbReference>
<proteinExistence type="predicted"/>
<evidence type="ECO:0000256" key="7">
    <source>
        <dbReference type="ARBA" id="ARBA00023125"/>
    </source>
</evidence>
<organism evidence="13 14">
    <name type="scientific">Eumeta variegata</name>
    <name type="common">Bagworm moth</name>
    <name type="synonym">Eumeta japonica</name>
    <dbReference type="NCBI Taxonomy" id="151549"/>
    <lineage>
        <taxon>Eukaryota</taxon>
        <taxon>Metazoa</taxon>
        <taxon>Ecdysozoa</taxon>
        <taxon>Arthropoda</taxon>
        <taxon>Hexapoda</taxon>
        <taxon>Insecta</taxon>
        <taxon>Pterygota</taxon>
        <taxon>Neoptera</taxon>
        <taxon>Endopterygota</taxon>
        <taxon>Lepidoptera</taxon>
        <taxon>Glossata</taxon>
        <taxon>Ditrysia</taxon>
        <taxon>Tineoidea</taxon>
        <taxon>Psychidae</taxon>
        <taxon>Oiketicinae</taxon>
        <taxon>Eumeta</taxon>
    </lineage>
</organism>
<comment type="subcellular location">
    <subcellularLocation>
        <location evidence="1">Nucleus</location>
    </subcellularLocation>
</comment>
<dbReference type="Proteomes" id="UP000299102">
    <property type="component" value="Unassembled WGS sequence"/>
</dbReference>
<name>A0A4C1UCH4_EUMVA</name>
<keyword evidence="4 10" id="KW-0863">Zinc-finger</keyword>
<evidence type="ECO:0000256" key="2">
    <source>
        <dbReference type="ARBA" id="ARBA00022723"/>
    </source>
</evidence>
<dbReference type="SMART" id="SM00355">
    <property type="entry name" value="ZnF_C2H2"/>
    <property type="match status" value="2"/>
</dbReference>
<dbReference type="InterPro" id="IPR036236">
    <property type="entry name" value="Znf_C2H2_sf"/>
</dbReference>
<evidence type="ECO:0000256" key="9">
    <source>
        <dbReference type="ARBA" id="ARBA00023242"/>
    </source>
</evidence>
<comment type="caution">
    <text evidence="13">The sequence shown here is derived from an EMBL/GenBank/DDBJ whole genome shotgun (WGS) entry which is preliminary data.</text>
</comment>
<keyword evidence="5" id="KW-0862">Zinc</keyword>
<sequence length="281" mass="31187">MLFADTAAPYVLYKDGVERAPAGTQWGGVLDAGYQPLHQSPGGPSPQPEPQLASPAPSPYPPPPLPPDPATSAAEDAAQQQLAQQQASQQSHQQQQPSPEHMQVEQQLQQQQQQQQPQPQTPQEHLERACFVPQPELQQQYAPPYFKEPRPASHMLGGGGFPLHYLKQNGGVLALEGGLEQHAPPELRLLPDTGAPQQPKPRKHNPNAELRLFKCLTCGKDFKQKSTLLQHERIHTDSRPYGCPECGKRFRQQSHLTRFRIHANRLRHSVSARAASHCHPS</sequence>
<feature type="compositionally biased region" description="Pro residues" evidence="11">
    <location>
        <begin position="56"/>
        <end position="69"/>
    </location>
</feature>
<evidence type="ECO:0000259" key="12">
    <source>
        <dbReference type="PROSITE" id="PS50157"/>
    </source>
</evidence>
<dbReference type="PANTHER" id="PTHR14196:SF10">
    <property type="entry name" value="C2H2-TYPE DOMAIN-CONTAINING PROTEIN"/>
    <property type="match status" value="1"/>
</dbReference>
<dbReference type="InterPro" id="IPR013087">
    <property type="entry name" value="Znf_C2H2_type"/>
</dbReference>